<feature type="zinc finger region" description="UBR-type" evidence="4">
    <location>
        <begin position="858"/>
        <end position="933"/>
    </location>
</feature>
<keyword evidence="8" id="KW-1185">Reference proteome</keyword>
<organism evidence="7 8">
    <name type="scientific">Tritrichomonas foetus</name>
    <dbReference type="NCBI Taxonomy" id="1144522"/>
    <lineage>
        <taxon>Eukaryota</taxon>
        <taxon>Metamonada</taxon>
        <taxon>Parabasalia</taxon>
        <taxon>Tritrichomonadida</taxon>
        <taxon>Tritrichomonadidae</taxon>
        <taxon>Tritrichomonas</taxon>
    </lineage>
</organism>
<gene>
    <name evidence="7" type="ORF">TRFO_38990</name>
</gene>
<accession>A0A1J4J825</accession>
<keyword evidence="2" id="KW-0863">Zinc-finger</keyword>
<dbReference type="InterPro" id="IPR001245">
    <property type="entry name" value="Ser-Thr/Tyr_kinase_cat_dom"/>
</dbReference>
<dbReference type="InterPro" id="IPR003126">
    <property type="entry name" value="Znf_UBR"/>
</dbReference>
<reference evidence="7" key="1">
    <citation type="submission" date="2016-10" db="EMBL/GenBank/DDBJ databases">
        <authorList>
            <person name="Benchimol M."/>
            <person name="Almeida L.G."/>
            <person name="Vasconcelos A.T."/>
            <person name="Perreira-Neves A."/>
            <person name="Rosa I.A."/>
            <person name="Tasca T."/>
            <person name="Bogo M.R."/>
            <person name="de Souza W."/>
        </authorList>
    </citation>
    <scope>NUCLEOTIDE SEQUENCE [LARGE SCALE GENOMIC DNA]</scope>
    <source>
        <strain evidence="7">K</strain>
    </source>
</reference>
<dbReference type="SMART" id="SM00220">
    <property type="entry name" value="S_TKc"/>
    <property type="match status" value="1"/>
</dbReference>
<dbReference type="SUPFAM" id="SSF56112">
    <property type="entry name" value="Protein kinase-like (PK-like)"/>
    <property type="match status" value="1"/>
</dbReference>
<dbReference type="GO" id="GO:0005524">
    <property type="term" value="F:ATP binding"/>
    <property type="evidence" value="ECO:0007669"/>
    <property type="project" value="InterPro"/>
</dbReference>
<dbReference type="PROSITE" id="PS50011">
    <property type="entry name" value="PROTEIN_KINASE_DOM"/>
    <property type="match status" value="1"/>
</dbReference>
<dbReference type="GO" id="GO:0008270">
    <property type="term" value="F:zinc ion binding"/>
    <property type="evidence" value="ECO:0007669"/>
    <property type="project" value="UniProtKB-KW"/>
</dbReference>
<dbReference type="Proteomes" id="UP000179807">
    <property type="component" value="Unassembled WGS sequence"/>
</dbReference>
<dbReference type="PROSITE" id="PS51157">
    <property type="entry name" value="ZF_UBR"/>
    <property type="match status" value="1"/>
</dbReference>
<dbReference type="RefSeq" id="XP_068347962.1">
    <property type="nucleotide sequence ID" value="XM_068512370.1"/>
</dbReference>
<proteinExistence type="predicted"/>
<evidence type="ECO:0000256" key="2">
    <source>
        <dbReference type="ARBA" id="ARBA00022771"/>
    </source>
</evidence>
<evidence type="ECO:0000313" key="7">
    <source>
        <dbReference type="EMBL" id="OHS94825.1"/>
    </source>
</evidence>
<dbReference type="Gene3D" id="1.10.510.10">
    <property type="entry name" value="Transferase(Phosphotransferase) domain 1"/>
    <property type="match status" value="1"/>
</dbReference>
<comment type="caution">
    <text evidence="7">The sequence shown here is derived from an EMBL/GenBank/DDBJ whole genome shotgun (WGS) entry which is preliminary data.</text>
</comment>
<dbReference type="GeneID" id="94847074"/>
<dbReference type="SMART" id="SM00396">
    <property type="entry name" value="ZnF_UBR1"/>
    <property type="match status" value="2"/>
</dbReference>
<dbReference type="Pfam" id="PF08238">
    <property type="entry name" value="Sel1"/>
    <property type="match status" value="3"/>
</dbReference>
<dbReference type="OrthoDB" id="4062651at2759"/>
<dbReference type="SMART" id="SM00671">
    <property type="entry name" value="SEL1"/>
    <property type="match status" value="2"/>
</dbReference>
<feature type="domain" description="Protein kinase" evidence="5">
    <location>
        <begin position="24"/>
        <end position="284"/>
    </location>
</feature>
<dbReference type="InterPro" id="IPR051681">
    <property type="entry name" value="Ser/Thr_Kinases-Pseudokinases"/>
</dbReference>
<dbReference type="SUPFAM" id="SSF81901">
    <property type="entry name" value="HCP-like"/>
    <property type="match status" value="2"/>
</dbReference>
<dbReference type="PRINTS" id="PR00109">
    <property type="entry name" value="TYRKINASE"/>
</dbReference>
<dbReference type="InterPro" id="IPR000719">
    <property type="entry name" value="Prot_kinase_dom"/>
</dbReference>
<dbReference type="Pfam" id="PF02207">
    <property type="entry name" value="zf-UBR"/>
    <property type="match status" value="1"/>
</dbReference>
<dbReference type="PANTHER" id="PTHR44329:SF214">
    <property type="entry name" value="PROTEIN KINASE DOMAIN-CONTAINING PROTEIN"/>
    <property type="match status" value="1"/>
</dbReference>
<evidence type="ECO:0000259" key="6">
    <source>
        <dbReference type="PROSITE" id="PS51157"/>
    </source>
</evidence>
<sequence length="992" mass="113982">MSKKSPFDLQKYHRFRVNKGDFDLQNKEHIGNSSYGHVYLCTRKSDNFQVAVKMQNNDSNLMKKAFSREVEAFCECNHPVMIEFIGFDYDEENEVSYIFTKYLKNGSLYDYVRKNIQNNCDSTDKLIIAYGIVSFMEYFHSINRINRDLKHQNVLIDDNIQPKITDFGLSKKIIDNMNLMQSTHESSMIFMPSEFFDDDDYSYPVDVYSFAITIYYLITGVNPNVKGANIFQKIDSVRNGCRPIFPKGVPDYWVELITNCWHANPNKRPSFSQIKKILIDQPFINKSINIDKFKQYVASISTSEISPNTSSSLTTINSFSSIPQDLANFFEDPIIIKLKKAEASGDIEASVELGLIYFNGSDIIPQNIPEAKRYFQKAAAAIHPKGCYYYSKCLMLLSHSVIRNKQLFSNTPSCDAFLLSNSIAEISQNDFLVSSNNEFSVYSNSYANLISSFQFSTKERDIIHYLRMALTHGYSEAAYDLFLIDSLGTEKQLQYLQYAAEIGHKEAIKLYLRVLINKNERNQALKLIHKESEKGNVDMMCELGIRKFLGTDVEKNEEEGINLLTLAAESGNSRAEFFLARWVFIPRMLRKGNLNLDFVTTYFERAAKGGFMKSNFYHACLSNHYDLLFKSYKDYKNDPDGAAAYAQYLYEKGEFDTEKALQAFDFFAKECNSKLSMYFRANLLRKISTGLSSQISSSDENPFEIDSDYVRDISCHEQFESYKRASIKSHEEVALLCHCCYGEDFSPYPLQYYYCGECKQTVCESCALICHKLHRNLIQHESKSILTKCMCQNFVPCQSKKPMSQRKAFTPVVKRIQSSINKNIVNLKNPSFNLTNCYISPNNCSIRDDLNRNMNKKKVCTFEIAGIKKVYQKMFVCRTCSLVSDSLICIGCAETCHKDHEVVEFGYLEGVCTCGKGDISNHKKCSLCKQFSMDTHTCQKKKLRQTWYRCLTCDDDGGGFCERCSIKCHESHWTVSRGIREEECHCCSKSHS</sequence>
<dbReference type="PANTHER" id="PTHR44329">
    <property type="entry name" value="SERINE/THREONINE-PROTEIN KINASE TNNI3K-RELATED"/>
    <property type="match status" value="1"/>
</dbReference>
<protein>
    <recommendedName>
        <fullName evidence="9">Protein kinase domain-containing protein</fullName>
    </recommendedName>
</protein>
<evidence type="ECO:0000259" key="5">
    <source>
        <dbReference type="PROSITE" id="PS50011"/>
    </source>
</evidence>
<dbReference type="InterPro" id="IPR011990">
    <property type="entry name" value="TPR-like_helical_dom_sf"/>
</dbReference>
<evidence type="ECO:0008006" key="9">
    <source>
        <dbReference type="Google" id="ProtNLM"/>
    </source>
</evidence>
<dbReference type="EMBL" id="MLAK01001286">
    <property type="protein sequence ID" value="OHS94825.1"/>
    <property type="molecule type" value="Genomic_DNA"/>
</dbReference>
<keyword evidence="1" id="KW-0479">Metal-binding</keyword>
<evidence type="ECO:0000256" key="3">
    <source>
        <dbReference type="ARBA" id="ARBA00022833"/>
    </source>
</evidence>
<dbReference type="Gene3D" id="1.25.40.10">
    <property type="entry name" value="Tetratricopeptide repeat domain"/>
    <property type="match status" value="1"/>
</dbReference>
<keyword evidence="3" id="KW-0862">Zinc</keyword>
<feature type="domain" description="UBR-type" evidence="6">
    <location>
        <begin position="858"/>
        <end position="933"/>
    </location>
</feature>
<dbReference type="VEuPathDB" id="TrichDB:TRFO_38990"/>
<name>A0A1J4J825_9EUKA</name>
<dbReference type="Pfam" id="PF07714">
    <property type="entry name" value="PK_Tyr_Ser-Thr"/>
    <property type="match status" value="1"/>
</dbReference>
<evidence type="ECO:0000256" key="1">
    <source>
        <dbReference type="ARBA" id="ARBA00022723"/>
    </source>
</evidence>
<dbReference type="AlphaFoldDB" id="A0A1J4J825"/>
<evidence type="ECO:0000313" key="8">
    <source>
        <dbReference type="Proteomes" id="UP000179807"/>
    </source>
</evidence>
<evidence type="ECO:0000256" key="4">
    <source>
        <dbReference type="PROSITE-ProRule" id="PRU00508"/>
    </source>
</evidence>
<dbReference type="InterPro" id="IPR011009">
    <property type="entry name" value="Kinase-like_dom_sf"/>
</dbReference>
<dbReference type="InterPro" id="IPR006597">
    <property type="entry name" value="Sel1-like"/>
</dbReference>
<dbReference type="CDD" id="cd19669">
    <property type="entry name" value="UBR-box"/>
    <property type="match status" value="1"/>
</dbReference>
<dbReference type="GO" id="GO:0004674">
    <property type="term" value="F:protein serine/threonine kinase activity"/>
    <property type="evidence" value="ECO:0007669"/>
    <property type="project" value="TreeGrafter"/>
</dbReference>
<dbReference type="CDD" id="cd19671">
    <property type="entry name" value="UBR-box_UBR4_5_6_7"/>
    <property type="match status" value="1"/>
</dbReference>